<dbReference type="InterPro" id="IPR020422">
    <property type="entry name" value="TYR_PHOSPHATASE_DUAL_dom"/>
</dbReference>
<dbReference type="GO" id="GO:0005634">
    <property type="term" value="C:nucleus"/>
    <property type="evidence" value="ECO:0007669"/>
    <property type="project" value="TreeGrafter"/>
</dbReference>
<feature type="domain" description="Tyrosine-protein phosphatase" evidence="6">
    <location>
        <begin position="207"/>
        <end position="358"/>
    </location>
</feature>
<dbReference type="EC" id="3.1.3.48" evidence="2"/>
<dbReference type="CDD" id="cd14521">
    <property type="entry name" value="DSP_fungal_SDP1-like"/>
    <property type="match status" value="1"/>
</dbReference>
<gene>
    <name evidence="8" type="ORF">CYBJADRAFT_168897</name>
</gene>
<dbReference type="PANTHER" id="PTHR10159:SF519">
    <property type="entry name" value="DUAL SPECIFICITY PROTEIN PHOSPHATASE MPK3"/>
    <property type="match status" value="1"/>
</dbReference>
<evidence type="ECO:0000256" key="2">
    <source>
        <dbReference type="ARBA" id="ARBA00013064"/>
    </source>
</evidence>
<feature type="compositionally biased region" description="Low complexity" evidence="5">
    <location>
        <begin position="65"/>
        <end position="84"/>
    </location>
</feature>
<dbReference type="OrthoDB" id="426001at2759"/>
<keyword evidence="3" id="KW-0378">Hydrolase</keyword>
<evidence type="ECO:0000259" key="7">
    <source>
        <dbReference type="PROSITE" id="PS50056"/>
    </source>
</evidence>
<evidence type="ECO:0000313" key="8">
    <source>
        <dbReference type="EMBL" id="ODV72235.1"/>
    </source>
</evidence>
<feature type="compositionally biased region" description="Low complexity" evidence="5">
    <location>
        <begin position="95"/>
        <end position="139"/>
    </location>
</feature>
<dbReference type="Gene3D" id="3.90.190.10">
    <property type="entry name" value="Protein tyrosine phosphatase superfamily"/>
    <property type="match status" value="1"/>
</dbReference>
<dbReference type="EMBL" id="KV453936">
    <property type="protein sequence ID" value="ODV72235.1"/>
    <property type="molecule type" value="Genomic_DNA"/>
</dbReference>
<dbReference type="GO" id="GO:0017017">
    <property type="term" value="F:MAP kinase tyrosine/serine/threonine phosphatase activity"/>
    <property type="evidence" value="ECO:0007669"/>
    <property type="project" value="TreeGrafter"/>
</dbReference>
<feature type="region of interest" description="Disordered" evidence="5">
    <location>
        <begin position="1"/>
        <end position="139"/>
    </location>
</feature>
<accession>A0A1E4RYS4</accession>
<dbReference type="Pfam" id="PF00782">
    <property type="entry name" value="DSPc"/>
    <property type="match status" value="1"/>
</dbReference>
<organism evidence="8 9">
    <name type="scientific">Cyberlindnera jadinii (strain ATCC 18201 / CBS 1600 / BCRC 20928 / JCM 3617 / NBRC 0987 / NRRL Y-1542)</name>
    <name type="common">Torula yeast</name>
    <name type="synonym">Candida utilis</name>
    <dbReference type="NCBI Taxonomy" id="983966"/>
    <lineage>
        <taxon>Eukaryota</taxon>
        <taxon>Fungi</taxon>
        <taxon>Dikarya</taxon>
        <taxon>Ascomycota</taxon>
        <taxon>Saccharomycotina</taxon>
        <taxon>Saccharomycetes</taxon>
        <taxon>Phaffomycetales</taxon>
        <taxon>Phaffomycetaceae</taxon>
        <taxon>Cyberlindnera</taxon>
    </lineage>
</organism>
<evidence type="ECO:0000256" key="5">
    <source>
        <dbReference type="SAM" id="MobiDB-lite"/>
    </source>
</evidence>
<dbReference type="PROSITE" id="PS50056">
    <property type="entry name" value="TYR_PHOSPHATASE_2"/>
    <property type="match status" value="1"/>
</dbReference>
<comment type="similarity">
    <text evidence="1">Belongs to the protein-tyrosine phosphatase family. Non-receptor class dual specificity subfamily.</text>
</comment>
<evidence type="ECO:0000259" key="6">
    <source>
        <dbReference type="PROSITE" id="PS50054"/>
    </source>
</evidence>
<dbReference type="PROSITE" id="PS00383">
    <property type="entry name" value="TYR_PHOSPHATASE_1"/>
    <property type="match status" value="1"/>
</dbReference>
<name>A0A1E4RYS4_CYBJN</name>
<dbReference type="GeneID" id="30989948"/>
<dbReference type="GO" id="GO:0043409">
    <property type="term" value="P:negative regulation of MAPK cascade"/>
    <property type="evidence" value="ECO:0007669"/>
    <property type="project" value="TreeGrafter"/>
</dbReference>
<dbReference type="SUPFAM" id="SSF52799">
    <property type="entry name" value="(Phosphotyrosine protein) phosphatases II"/>
    <property type="match status" value="1"/>
</dbReference>
<keyword evidence="9" id="KW-1185">Reference proteome</keyword>
<evidence type="ECO:0000256" key="1">
    <source>
        <dbReference type="ARBA" id="ARBA00008601"/>
    </source>
</evidence>
<sequence length="397" mass="43333">MNTQQPSSPFAALSQMSPQSRTRNTKNLSLQLSNNDRAQDGDDTRALPCSSPFQTPQLYRHRSSVSRASSDCSKPSLTRRLTLTIPTTDSSNQPNGNNTLANTNTNSSSTSSSANSMRSGEIKSIPSFTSSSPITSSPIIPQTPDFTATFLNSKESSSQSSSSTLNTVSCNAENGASLRTRTLIHNVSTMDVSNDGDTHKMNAYPDGPVCVLAPHLFLYSEPTLQQVSGFDVVINVARELTPPMLQQHVSSSDMSLKHFTHDSTNYYYVPWTHTSKLCPDLPYLTQLVIDSINANKKILIHCQCGVSRSASLIVACFMKLYNVSLNDAYSMLKERAPDISPNMSLIFQLMEWGDLIGVNKKTPTDNIYTPGLEISMNPLSVEGSNLMCGSSVDVKKY</sequence>
<reference evidence="8 9" key="1">
    <citation type="journal article" date="2016" name="Proc. Natl. Acad. Sci. U.S.A.">
        <title>Comparative genomics of biotechnologically important yeasts.</title>
        <authorList>
            <person name="Riley R."/>
            <person name="Haridas S."/>
            <person name="Wolfe K.H."/>
            <person name="Lopes M.R."/>
            <person name="Hittinger C.T."/>
            <person name="Goeker M."/>
            <person name="Salamov A.A."/>
            <person name="Wisecaver J.H."/>
            <person name="Long T.M."/>
            <person name="Calvey C.H."/>
            <person name="Aerts A.L."/>
            <person name="Barry K.W."/>
            <person name="Choi C."/>
            <person name="Clum A."/>
            <person name="Coughlan A.Y."/>
            <person name="Deshpande S."/>
            <person name="Douglass A.P."/>
            <person name="Hanson S.J."/>
            <person name="Klenk H.-P."/>
            <person name="LaButti K.M."/>
            <person name="Lapidus A."/>
            <person name="Lindquist E.A."/>
            <person name="Lipzen A.M."/>
            <person name="Meier-Kolthoff J.P."/>
            <person name="Ohm R.A."/>
            <person name="Otillar R.P."/>
            <person name="Pangilinan J.L."/>
            <person name="Peng Y."/>
            <person name="Rokas A."/>
            <person name="Rosa C.A."/>
            <person name="Scheuner C."/>
            <person name="Sibirny A.A."/>
            <person name="Slot J.C."/>
            <person name="Stielow J.B."/>
            <person name="Sun H."/>
            <person name="Kurtzman C.P."/>
            <person name="Blackwell M."/>
            <person name="Grigoriev I.V."/>
            <person name="Jeffries T.W."/>
        </authorList>
    </citation>
    <scope>NUCLEOTIDE SEQUENCE [LARGE SCALE GENOMIC DNA]</scope>
    <source>
        <strain evidence="9">ATCC 18201 / CBS 1600 / BCRC 20928 / JCM 3617 / NBRC 0987 / NRRL Y-1542</strain>
    </source>
</reference>
<evidence type="ECO:0000313" key="9">
    <source>
        <dbReference type="Proteomes" id="UP000094389"/>
    </source>
</evidence>
<dbReference type="InterPro" id="IPR000387">
    <property type="entry name" value="Tyr_Pase_dom"/>
</dbReference>
<evidence type="ECO:0000256" key="4">
    <source>
        <dbReference type="ARBA" id="ARBA00022912"/>
    </source>
</evidence>
<dbReference type="SMART" id="SM00195">
    <property type="entry name" value="DSPc"/>
    <property type="match status" value="1"/>
</dbReference>
<proteinExistence type="inferred from homology"/>
<feature type="compositionally biased region" description="Polar residues" evidence="5">
    <location>
        <begin position="85"/>
        <end position="94"/>
    </location>
</feature>
<dbReference type="InterPro" id="IPR029021">
    <property type="entry name" value="Prot-tyrosine_phosphatase-like"/>
</dbReference>
<feature type="domain" description="Tyrosine specific protein phosphatases" evidence="7">
    <location>
        <begin position="279"/>
        <end position="347"/>
    </location>
</feature>
<dbReference type="GO" id="GO:0005829">
    <property type="term" value="C:cytosol"/>
    <property type="evidence" value="ECO:0007669"/>
    <property type="project" value="TreeGrafter"/>
</dbReference>
<dbReference type="PROSITE" id="PS50054">
    <property type="entry name" value="TYR_PHOSPHATASE_DUAL"/>
    <property type="match status" value="1"/>
</dbReference>
<keyword evidence="4" id="KW-0904">Protein phosphatase</keyword>
<dbReference type="InterPro" id="IPR016130">
    <property type="entry name" value="Tyr_Pase_AS"/>
</dbReference>
<dbReference type="GO" id="GO:0008330">
    <property type="term" value="F:protein tyrosine/threonine phosphatase activity"/>
    <property type="evidence" value="ECO:0007669"/>
    <property type="project" value="TreeGrafter"/>
</dbReference>
<dbReference type="PANTHER" id="PTHR10159">
    <property type="entry name" value="DUAL SPECIFICITY PROTEIN PHOSPHATASE"/>
    <property type="match status" value="1"/>
</dbReference>
<dbReference type="Proteomes" id="UP000094389">
    <property type="component" value="Unassembled WGS sequence"/>
</dbReference>
<feature type="compositionally biased region" description="Polar residues" evidence="5">
    <location>
        <begin position="1"/>
        <end position="36"/>
    </location>
</feature>
<dbReference type="STRING" id="983966.A0A1E4RYS4"/>
<protein>
    <recommendedName>
        <fullName evidence="2">protein-tyrosine-phosphatase</fullName>
        <ecNumber evidence="2">3.1.3.48</ecNumber>
    </recommendedName>
</protein>
<dbReference type="InterPro" id="IPR000340">
    <property type="entry name" value="Dual-sp_phosphatase_cat-dom"/>
</dbReference>
<evidence type="ECO:0000256" key="3">
    <source>
        <dbReference type="ARBA" id="ARBA00022801"/>
    </source>
</evidence>
<dbReference type="RefSeq" id="XP_020069274.1">
    <property type="nucleotide sequence ID" value="XM_020215552.1"/>
</dbReference>
<dbReference type="AlphaFoldDB" id="A0A1E4RYS4"/>
<dbReference type="GO" id="GO:0033550">
    <property type="term" value="F:MAP kinase tyrosine phosphatase activity"/>
    <property type="evidence" value="ECO:0007669"/>
    <property type="project" value="TreeGrafter"/>
</dbReference>